<protein>
    <submittedName>
        <fullName evidence="1">Uncharacterized protein</fullName>
    </submittedName>
</protein>
<dbReference type="EMBL" id="MU003501">
    <property type="protein sequence ID" value="KAF2472837.1"/>
    <property type="molecule type" value="Genomic_DNA"/>
</dbReference>
<gene>
    <name evidence="1" type="ORF">BDR25DRAFT_392696</name>
</gene>
<reference evidence="1" key="1">
    <citation type="journal article" date="2020" name="Stud. Mycol.">
        <title>101 Dothideomycetes genomes: a test case for predicting lifestyles and emergence of pathogens.</title>
        <authorList>
            <person name="Haridas S."/>
            <person name="Albert R."/>
            <person name="Binder M."/>
            <person name="Bloem J."/>
            <person name="Labutti K."/>
            <person name="Salamov A."/>
            <person name="Andreopoulos B."/>
            <person name="Baker S."/>
            <person name="Barry K."/>
            <person name="Bills G."/>
            <person name="Bluhm B."/>
            <person name="Cannon C."/>
            <person name="Castanera R."/>
            <person name="Culley D."/>
            <person name="Daum C."/>
            <person name="Ezra D."/>
            <person name="Gonzalez J."/>
            <person name="Henrissat B."/>
            <person name="Kuo A."/>
            <person name="Liang C."/>
            <person name="Lipzen A."/>
            <person name="Lutzoni F."/>
            <person name="Magnuson J."/>
            <person name="Mondo S."/>
            <person name="Nolan M."/>
            <person name="Ohm R."/>
            <person name="Pangilinan J."/>
            <person name="Park H.-J."/>
            <person name="Ramirez L."/>
            <person name="Alfaro M."/>
            <person name="Sun H."/>
            <person name="Tritt A."/>
            <person name="Yoshinaga Y."/>
            <person name="Zwiers L.-H."/>
            <person name="Turgeon B."/>
            <person name="Goodwin S."/>
            <person name="Spatafora J."/>
            <person name="Crous P."/>
            <person name="Grigoriev I."/>
        </authorList>
    </citation>
    <scope>NUCLEOTIDE SEQUENCE</scope>
    <source>
        <strain evidence="1">ATCC 200398</strain>
    </source>
</reference>
<keyword evidence="2" id="KW-1185">Reference proteome</keyword>
<evidence type="ECO:0000313" key="1">
    <source>
        <dbReference type="EMBL" id="KAF2472837.1"/>
    </source>
</evidence>
<accession>A0ACB6R3D6</accession>
<dbReference type="Proteomes" id="UP000799755">
    <property type="component" value="Unassembled WGS sequence"/>
</dbReference>
<sequence>MQQTKCVYQTESRRGEIVSKGILKSRRILPFDGLSLFVACSEMRKNKRHVLSLIGPFHFERRIDGGTSRPSYLVSAYTTNKTLCFINTGNFNNKKNSLILPFEACMEPYRLNLSLIDIVLALTKEETYFRNHNSPCKFTFPLSLCSQFIKPTDIPAGESTSNFVWVSSGPLIQLSHFLYENPHYHLFKYLSPITAGSLYQQSLAKNSLWTLPRLIDIGVSYWIEYIEYVT</sequence>
<name>A0ACB6R3D6_9PLEO</name>
<organism evidence="1 2">
    <name type="scientific">Lindgomyces ingoldianus</name>
    <dbReference type="NCBI Taxonomy" id="673940"/>
    <lineage>
        <taxon>Eukaryota</taxon>
        <taxon>Fungi</taxon>
        <taxon>Dikarya</taxon>
        <taxon>Ascomycota</taxon>
        <taxon>Pezizomycotina</taxon>
        <taxon>Dothideomycetes</taxon>
        <taxon>Pleosporomycetidae</taxon>
        <taxon>Pleosporales</taxon>
        <taxon>Lindgomycetaceae</taxon>
        <taxon>Lindgomyces</taxon>
    </lineage>
</organism>
<comment type="caution">
    <text evidence="1">The sequence shown here is derived from an EMBL/GenBank/DDBJ whole genome shotgun (WGS) entry which is preliminary data.</text>
</comment>
<proteinExistence type="predicted"/>
<evidence type="ECO:0000313" key="2">
    <source>
        <dbReference type="Proteomes" id="UP000799755"/>
    </source>
</evidence>